<keyword evidence="2" id="KW-1185">Reference proteome</keyword>
<name>A0AB34KBL7_PRYPA</name>
<reference evidence="1 2" key="1">
    <citation type="journal article" date="2024" name="Science">
        <title>Giant polyketide synthase enzymes in the biosynthesis of giant marine polyether toxins.</title>
        <authorList>
            <person name="Fallon T.R."/>
            <person name="Shende V.V."/>
            <person name="Wierzbicki I.H."/>
            <person name="Pendleton A.L."/>
            <person name="Watervoot N.F."/>
            <person name="Auber R.P."/>
            <person name="Gonzalez D.J."/>
            <person name="Wisecaver J.H."/>
            <person name="Moore B.S."/>
        </authorList>
    </citation>
    <scope>NUCLEOTIDE SEQUENCE [LARGE SCALE GENOMIC DNA]</scope>
    <source>
        <strain evidence="1 2">12B1</strain>
    </source>
</reference>
<comment type="caution">
    <text evidence="1">The sequence shown here is derived from an EMBL/GenBank/DDBJ whole genome shotgun (WGS) entry which is preliminary data.</text>
</comment>
<dbReference type="PANTHER" id="PTHR34044:SF1">
    <property type="entry name" value="NUCLEAR PROTEIN"/>
    <property type="match status" value="1"/>
</dbReference>
<evidence type="ECO:0000313" key="1">
    <source>
        <dbReference type="EMBL" id="KAL1530503.1"/>
    </source>
</evidence>
<accession>A0AB34KBL7</accession>
<evidence type="ECO:0000313" key="2">
    <source>
        <dbReference type="Proteomes" id="UP001515480"/>
    </source>
</evidence>
<proteinExistence type="predicted"/>
<dbReference type="AlphaFoldDB" id="A0AB34KBL7"/>
<organism evidence="1 2">
    <name type="scientific">Prymnesium parvum</name>
    <name type="common">Toxic golden alga</name>
    <dbReference type="NCBI Taxonomy" id="97485"/>
    <lineage>
        <taxon>Eukaryota</taxon>
        <taxon>Haptista</taxon>
        <taxon>Haptophyta</taxon>
        <taxon>Prymnesiophyceae</taxon>
        <taxon>Prymnesiales</taxon>
        <taxon>Prymnesiaceae</taxon>
        <taxon>Prymnesium</taxon>
    </lineage>
</organism>
<protein>
    <recommendedName>
        <fullName evidence="3">2-dehydropantoate 2-reductase</fullName>
    </recommendedName>
</protein>
<dbReference type="PANTHER" id="PTHR34044">
    <property type="entry name" value="NUCLEAR PROTEIN"/>
    <property type="match status" value="1"/>
</dbReference>
<sequence length="375" mass="41242">MIMKRPRVVLPVPYYFSPMLLGKAVLLTSLAGCAAVVQPGRGLTRIHRARREPRVCSTPRAQVNSDSRATEEYFDYLLGRKKTAESEDCPSVIVGGGRIGTLLLDLGSRRGYKDVLVGRGEAIPEDHPGPVYVCTHASDLDAVVSACPEAKKSDLVFLQDGFLERSFQKHGLYDVSQATLWMALMRKGGKPVDGVNSAAPEGLSTVHGKWAGALSMRMGTGNLICREMMQRDARRNMLEKLVFVSAYNLVGTVHGGIPVGEVAQKHGEEVGAMCRELASFIRYTLSVSLFAGLDERLEAYARQLDFLPTALPLKEFEFRNGYFYRYSLMAGTRTTADGRKIEMPDTTPIHTEYLQFAVENGIIAQSMLDSVKAIA</sequence>
<gene>
    <name evidence="1" type="ORF">AB1Y20_001404</name>
</gene>
<dbReference type="EMBL" id="JBGBPQ010000001">
    <property type="protein sequence ID" value="KAL1530503.1"/>
    <property type="molecule type" value="Genomic_DNA"/>
</dbReference>
<evidence type="ECO:0008006" key="3">
    <source>
        <dbReference type="Google" id="ProtNLM"/>
    </source>
</evidence>
<dbReference type="Proteomes" id="UP001515480">
    <property type="component" value="Unassembled WGS sequence"/>
</dbReference>